<dbReference type="Gene3D" id="3.40.50.1460">
    <property type="match status" value="1"/>
</dbReference>
<dbReference type="OrthoDB" id="3223806at2759"/>
<accession>J3PJ90</accession>
<comment type="similarity">
    <text evidence="1">Belongs to the peptidase C14B family.</text>
</comment>
<feature type="domain" description="Peptidase C14 caspase" evidence="2">
    <location>
        <begin position="250"/>
        <end position="418"/>
    </location>
</feature>
<dbReference type="InterPro" id="IPR011600">
    <property type="entry name" value="Pept_C14_caspase"/>
</dbReference>
<dbReference type="PANTHER" id="PTHR48104">
    <property type="entry name" value="METACASPASE-4"/>
    <property type="match status" value="1"/>
</dbReference>
<dbReference type="GeneID" id="20354029"/>
<dbReference type="Proteomes" id="UP000006039">
    <property type="component" value="Unassembled WGS sequence"/>
</dbReference>
<evidence type="ECO:0000313" key="4">
    <source>
        <dbReference type="EnsemblFungi" id="EJT68862"/>
    </source>
</evidence>
<reference evidence="4" key="4">
    <citation type="journal article" date="2015" name="G3 (Bethesda)">
        <title>Genome sequences of three phytopathogenic species of the Magnaporthaceae family of fungi.</title>
        <authorList>
            <person name="Okagaki L.H."/>
            <person name="Nunes C.C."/>
            <person name="Sailsbery J."/>
            <person name="Clay B."/>
            <person name="Brown D."/>
            <person name="John T."/>
            <person name="Oh Y."/>
            <person name="Young N."/>
            <person name="Fitzgerald M."/>
            <person name="Haas B.J."/>
            <person name="Zeng Q."/>
            <person name="Young S."/>
            <person name="Adiconis X."/>
            <person name="Fan L."/>
            <person name="Levin J.Z."/>
            <person name="Mitchell T.K."/>
            <person name="Okubara P.A."/>
            <person name="Farman M.L."/>
            <person name="Kohn L.M."/>
            <person name="Birren B."/>
            <person name="Ma L.-J."/>
            <person name="Dean R.A."/>
        </authorList>
    </citation>
    <scope>NUCLEOTIDE SEQUENCE</scope>
    <source>
        <strain evidence="4">R3-111a-1</strain>
    </source>
</reference>
<dbReference type="EnsemblFungi" id="EJT68862">
    <property type="protein sequence ID" value="EJT68862"/>
    <property type="gene ID" value="GGTG_13571"/>
</dbReference>
<reference evidence="3" key="3">
    <citation type="submission" date="2010-09" db="EMBL/GenBank/DDBJ databases">
        <title>Annotation of Gaeumannomyces graminis var. tritici R3-111a-1.</title>
        <authorList>
            <consortium name="The Broad Institute Genome Sequencing Platform"/>
            <person name="Ma L.-J."/>
            <person name="Dead R."/>
            <person name="Young S.K."/>
            <person name="Zeng Q."/>
            <person name="Gargeya S."/>
            <person name="Fitzgerald M."/>
            <person name="Haas B."/>
            <person name="Abouelleil A."/>
            <person name="Alvarado L."/>
            <person name="Arachchi H.M."/>
            <person name="Berlin A."/>
            <person name="Brown A."/>
            <person name="Chapman S.B."/>
            <person name="Chen Z."/>
            <person name="Dunbar C."/>
            <person name="Freedman E."/>
            <person name="Gearin G."/>
            <person name="Gellesch M."/>
            <person name="Goldberg J."/>
            <person name="Griggs A."/>
            <person name="Gujja S."/>
            <person name="Heiman D."/>
            <person name="Howarth C."/>
            <person name="Larson L."/>
            <person name="Lui A."/>
            <person name="MacDonald P.J.P."/>
            <person name="Mehta T."/>
            <person name="Montmayeur A."/>
            <person name="Murphy C."/>
            <person name="Neiman D."/>
            <person name="Pearson M."/>
            <person name="Priest M."/>
            <person name="Roberts A."/>
            <person name="Saif S."/>
            <person name="Shea T."/>
            <person name="Shenoy N."/>
            <person name="Sisk P."/>
            <person name="Stolte C."/>
            <person name="Sykes S."/>
            <person name="Yandava C."/>
            <person name="Wortman J."/>
            <person name="Nusbaum C."/>
            <person name="Birren B."/>
        </authorList>
    </citation>
    <scope>NUCLEOTIDE SEQUENCE</scope>
    <source>
        <strain evidence="3">R3-111a-1</strain>
    </source>
</reference>
<dbReference type="HOGENOM" id="CLU_491785_0_0_1"/>
<evidence type="ECO:0000313" key="3">
    <source>
        <dbReference type="EMBL" id="EJT68862.1"/>
    </source>
</evidence>
<dbReference type="EMBL" id="GL385411">
    <property type="protein sequence ID" value="EJT68862.1"/>
    <property type="molecule type" value="Genomic_DNA"/>
</dbReference>
<name>J3PJ90_GAET3</name>
<sequence>MAEHLRDANAIAQLRDHIRASRGNGRLPELEVKEEDRVRAAVAYCKIAIQAKQLAGYCGLRSWIAWALANKLINLEKEKANRKRNPEDVLKRAHAEVATLTYDLADFGGPTTRVPAGGTSTPPPWHPARRHTSVKAAYDSGQPLERRTLRRTRRDARYGEFRTAWPSCCRRQTEELESLRKGRDEPQATNLLLKGDLKEAMESVERSAEDLDEDFDRAVDVATKVVDATPQDHPHRAAAEDTSKPLNKGAILIGIEKYSYKNSVKKRKRCTKGVKMKAPKDLGGCVNDVLAVWDYLIKTMKLDVDNIKMLLAPVENMTHRPRSGRRPEYAKENDLVYIHYSGHGGQASTVFAKLKKNSDDIDHSLLPPDIALVRKYLRDVELGALLQDIVEVGVVLTVVLDCCHSGGAIRGEDDDDDILEGVRGDDQVYQSNPGEDLPPSKASIEHWGNTAQWMERDGTVSRHGRLTFWLLDTVRTSPRSLSSAAIYDRVCAKTQNSVPDQTPYLVGDHYRFFFGPKHQSQVCRAEDPLSINLNAIELAVQLVPPGRAGHLIAG</sequence>
<organism evidence="3">
    <name type="scientific">Gaeumannomyces tritici (strain R3-111a-1)</name>
    <name type="common">Wheat and barley take-all root rot fungus</name>
    <name type="synonym">Gaeumannomyces graminis var. tritici</name>
    <dbReference type="NCBI Taxonomy" id="644352"/>
    <lineage>
        <taxon>Eukaryota</taxon>
        <taxon>Fungi</taxon>
        <taxon>Dikarya</taxon>
        <taxon>Ascomycota</taxon>
        <taxon>Pezizomycotina</taxon>
        <taxon>Sordariomycetes</taxon>
        <taxon>Sordariomycetidae</taxon>
        <taxon>Magnaporthales</taxon>
        <taxon>Magnaporthaceae</taxon>
        <taxon>Gaeumannomyces</taxon>
    </lineage>
</organism>
<dbReference type="eggNOG" id="KOG1546">
    <property type="taxonomic scope" value="Eukaryota"/>
</dbReference>
<dbReference type="RefSeq" id="XP_009229747.1">
    <property type="nucleotide sequence ID" value="XM_009231483.1"/>
</dbReference>
<dbReference type="Pfam" id="PF00656">
    <property type="entry name" value="Peptidase_C14"/>
    <property type="match status" value="1"/>
</dbReference>
<reference evidence="5" key="1">
    <citation type="submission" date="2010-07" db="EMBL/GenBank/DDBJ databases">
        <title>The genome sequence of Gaeumannomyces graminis var. tritici strain R3-111a-1.</title>
        <authorList>
            <consortium name="The Broad Institute Genome Sequencing Platform"/>
            <person name="Ma L.-J."/>
            <person name="Dead R."/>
            <person name="Young S."/>
            <person name="Zeng Q."/>
            <person name="Koehrsen M."/>
            <person name="Alvarado L."/>
            <person name="Berlin A."/>
            <person name="Chapman S.B."/>
            <person name="Chen Z."/>
            <person name="Freedman E."/>
            <person name="Gellesch M."/>
            <person name="Goldberg J."/>
            <person name="Griggs A."/>
            <person name="Gujja S."/>
            <person name="Heilman E.R."/>
            <person name="Heiman D."/>
            <person name="Hepburn T."/>
            <person name="Howarth C."/>
            <person name="Jen D."/>
            <person name="Larson L."/>
            <person name="Mehta T."/>
            <person name="Neiman D."/>
            <person name="Pearson M."/>
            <person name="Roberts A."/>
            <person name="Saif S."/>
            <person name="Shea T."/>
            <person name="Shenoy N."/>
            <person name="Sisk P."/>
            <person name="Stolte C."/>
            <person name="Sykes S."/>
            <person name="Walk T."/>
            <person name="White J."/>
            <person name="Yandava C."/>
            <person name="Haas B."/>
            <person name="Nusbaum C."/>
            <person name="Birren B."/>
        </authorList>
    </citation>
    <scope>NUCLEOTIDE SEQUENCE [LARGE SCALE GENOMIC DNA]</scope>
    <source>
        <strain evidence="5">R3-111a-1</strain>
    </source>
</reference>
<evidence type="ECO:0000259" key="2">
    <source>
        <dbReference type="Pfam" id="PF00656"/>
    </source>
</evidence>
<reference evidence="3" key="2">
    <citation type="submission" date="2010-07" db="EMBL/GenBank/DDBJ databases">
        <authorList>
            <consortium name="The Broad Institute Genome Sequencing Platform"/>
            <consortium name="Broad Institute Genome Sequencing Center for Infectious Disease"/>
            <person name="Ma L.-J."/>
            <person name="Dead R."/>
            <person name="Young S."/>
            <person name="Zeng Q."/>
            <person name="Koehrsen M."/>
            <person name="Alvarado L."/>
            <person name="Berlin A."/>
            <person name="Chapman S.B."/>
            <person name="Chen Z."/>
            <person name="Freedman E."/>
            <person name="Gellesch M."/>
            <person name="Goldberg J."/>
            <person name="Griggs A."/>
            <person name="Gujja S."/>
            <person name="Heilman E.R."/>
            <person name="Heiman D."/>
            <person name="Hepburn T."/>
            <person name="Howarth C."/>
            <person name="Jen D."/>
            <person name="Larson L."/>
            <person name="Mehta T."/>
            <person name="Neiman D."/>
            <person name="Pearson M."/>
            <person name="Roberts A."/>
            <person name="Saif S."/>
            <person name="Shea T."/>
            <person name="Shenoy N."/>
            <person name="Sisk P."/>
            <person name="Stolte C."/>
            <person name="Sykes S."/>
            <person name="Walk T."/>
            <person name="White J."/>
            <person name="Yandava C."/>
            <person name="Haas B."/>
            <person name="Nusbaum C."/>
            <person name="Birren B."/>
        </authorList>
    </citation>
    <scope>NUCLEOTIDE SEQUENCE</scope>
    <source>
        <strain evidence="3">R3-111a-1</strain>
    </source>
</reference>
<proteinExistence type="inferred from homology"/>
<keyword evidence="5" id="KW-1185">Reference proteome</keyword>
<reference evidence="4" key="5">
    <citation type="submission" date="2018-04" db="UniProtKB">
        <authorList>
            <consortium name="EnsemblFungi"/>
        </authorList>
    </citation>
    <scope>IDENTIFICATION</scope>
    <source>
        <strain evidence="4">R3-111a-1</strain>
    </source>
</reference>
<gene>
    <name evidence="4" type="primary">20354029</name>
    <name evidence="3" type="ORF">GGTG_13571</name>
</gene>
<evidence type="ECO:0000313" key="5">
    <source>
        <dbReference type="Proteomes" id="UP000006039"/>
    </source>
</evidence>
<protein>
    <recommendedName>
        <fullName evidence="2">Peptidase C14 caspase domain-containing protein</fullName>
    </recommendedName>
</protein>
<dbReference type="PANTHER" id="PTHR48104:SF30">
    <property type="entry name" value="METACASPASE-1"/>
    <property type="match status" value="1"/>
</dbReference>
<dbReference type="GO" id="GO:0006508">
    <property type="term" value="P:proteolysis"/>
    <property type="evidence" value="ECO:0007669"/>
    <property type="project" value="InterPro"/>
</dbReference>
<dbReference type="GO" id="GO:0005737">
    <property type="term" value="C:cytoplasm"/>
    <property type="evidence" value="ECO:0007669"/>
    <property type="project" value="TreeGrafter"/>
</dbReference>
<dbReference type="AlphaFoldDB" id="J3PJ90"/>
<evidence type="ECO:0000256" key="1">
    <source>
        <dbReference type="ARBA" id="ARBA00009005"/>
    </source>
</evidence>
<dbReference type="VEuPathDB" id="FungiDB:GGTG_13571"/>
<dbReference type="InterPro" id="IPR050452">
    <property type="entry name" value="Metacaspase"/>
</dbReference>
<dbReference type="GO" id="GO:0004197">
    <property type="term" value="F:cysteine-type endopeptidase activity"/>
    <property type="evidence" value="ECO:0007669"/>
    <property type="project" value="InterPro"/>
</dbReference>